<dbReference type="SUPFAM" id="SSF56014">
    <property type="entry name" value="Nitrite and sulphite reductase 4Fe-4S domain-like"/>
    <property type="match status" value="2"/>
</dbReference>
<keyword evidence="10" id="KW-0408">Iron</keyword>
<dbReference type="Gene3D" id="3.30.413.10">
    <property type="entry name" value="Sulfite Reductase Hemoprotein, domain 1"/>
    <property type="match status" value="2"/>
</dbReference>
<accession>A0ABS5K308</accession>
<keyword evidence="8" id="KW-0521">NADP</keyword>
<dbReference type="NCBIfam" id="NF010029">
    <property type="entry name" value="PRK13504.1"/>
    <property type="match status" value="1"/>
</dbReference>
<dbReference type="PANTHER" id="PTHR11493:SF47">
    <property type="entry name" value="SULFITE REDUCTASE [NADPH] SUBUNIT BETA"/>
    <property type="match status" value="1"/>
</dbReference>
<dbReference type="PRINTS" id="PR00397">
    <property type="entry name" value="SIROHAEM"/>
</dbReference>
<keyword evidence="11" id="KW-0411">Iron-sulfur</keyword>
<dbReference type="InterPro" id="IPR045854">
    <property type="entry name" value="NO2/SO3_Rdtase_4Fe4S_sf"/>
</dbReference>
<sequence length="571" mass="64157">MTKIKDIPQLQEWKPSEVEIIKTNSNYLRGTLIEGLEDVITGAISADDTQLIKFHGSYQQTDRDLDDERKQQKLEPLYSFMIRARVPAGVSTSEQWIALDDLSDKYGNSTMKLTTRQAFQLHGIIKRNLRQTMQGINDSLLDSIAACGDVNRNVMSTSNEGLSPVVGELADFAKAISDHLLPKTTAYHEIWLNKQLLTKEQKDEEPIYGKTYLPRKFKIAIAVPPYNDTDVFANDIGLIAIVKDDVLLGYNVAVGGGMGKTYGMEETYPRLADVIGFVSKDKALTVIEEIVKVQRDFGNRENRKLARLKYTIDRIGVDAFVSVLEQRLGFELDASKPYEFKSNGDVLGWKKATNGKWFLSLYVEHGRIKDTESYKLKEGLKKVAELHACDFRLTGNQGLVLGNISEKDKKRVQKVLDEYGIGDGSQFTGLRKHAIACVALNTCTMAFAEAERYLPQLIDKLDDILEKYGLSNDDILIRMTGCPNGCGRPFLGEIGLVGRSLGKYNLYLGAGFSGNRLNTLYKEMVDEKQILDLLEPLFKQYSEERNKDEKFGDFVIRKGIISPAKEISVVK</sequence>
<evidence type="ECO:0000256" key="7">
    <source>
        <dbReference type="ARBA" id="ARBA00022723"/>
    </source>
</evidence>
<dbReference type="InterPro" id="IPR011786">
    <property type="entry name" value="CysI"/>
</dbReference>
<evidence type="ECO:0000256" key="11">
    <source>
        <dbReference type="ARBA" id="ARBA00023014"/>
    </source>
</evidence>
<proteinExistence type="inferred from homology"/>
<keyword evidence="16" id="KW-1185">Reference proteome</keyword>
<organism evidence="15 16">
    <name type="scientific">Carboxylicivirga linearis</name>
    <dbReference type="NCBI Taxonomy" id="1628157"/>
    <lineage>
        <taxon>Bacteria</taxon>
        <taxon>Pseudomonadati</taxon>
        <taxon>Bacteroidota</taxon>
        <taxon>Bacteroidia</taxon>
        <taxon>Marinilabiliales</taxon>
        <taxon>Marinilabiliaceae</taxon>
        <taxon>Carboxylicivirga</taxon>
    </lineage>
</organism>
<evidence type="ECO:0000256" key="3">
    <source>
        <dbReference type="ARBA" id="ARBA00010429"/>
    </source>
</evidence>
<name>A0ABS5K308_9BACT</name>
<evidence type="ECO:0000256" key="12">
    <source>
        <dbReference type="ARBA" id="ARBA00023192"/>
    </source>
</evidence>
<keyword evidence="4" id="KW-0004">4Fe-4S</keyword>
<evidence type="ECO:0000313" key="16">
    <source>
        <dbReference type="Proteomes" id="UP000708576"/>
    </source>
</evidence>
<comment type="cofactor">
    <cofactor evidence="2">
        <name>[4Fe-4S] cluster</name>
        <dbReference type="ChEBI" id="CHEBI:49883"/>
    </cofactor>
</comment>
<gene>
    <name evidence="15" type="ORF">KEM10_22155</name>
</gene>
<comment type="similarity">
    <text evidence="3">Belongs to the nitrite and sulfite reductase 4Fe-4S domain family.</text>
</comment>
<keyword evidence="9" id="KW-0560">Oxidoreductase</keyword>
<dbReference type="InterPro" id="IPR006067">
    <property type="entry name" value="NO2/SO3_Rdtase_4Fe4S_dom"/>
</dbReference>
<dbReference type="Proteomes" id="UP000708576">
    <property type="component" value="Unassembled WGS sequence"/>
</dbReference>
<evidence type="ECO:0000256" key="2">
    <source>
        <dbReference type="ARBA" id="ARBA00001966"/>
    </source>
</evidence>
<dbReference type="RefSeq" id="WP_212219962.1">
    <property type="nucleotide sequence ID" value="NZ_JAGUCO010000035.1"/>
</dbReference>
<dbReference type="InterPro" id="IPR005117">
    <property type="entry name" value="NiRdtase/SiRdtase_haem-b_fer"/>
</dbReference>
<keyword evidence="6" id="KW-0349">Heme</keyword>
<evidence type="ECO:0000256" key="1">
    <source>
        <dbReference type="ARBA" id="ARBA00001929"/>
    </source>
</evidence>
<evidence type="ECO:0000259" key="14">
    <source>
        <dbReference type="Pfam" id="PF03460"/>
    </source>
</evidence>
<dbReference type="InterPro" id="IPR036136">
    <property type="entry name" value="Nit/Sulf_reduc_fer-like_dom_sf"/>
</dbReference>
<evidence type="ECO:0000256" key="8">
    <source>
        <dbReference type="ARBA" id="ARBA00022857"/>
    </source>
</evidence>
<dbReference type="InterPro" id="IPR006066">
    <property type="entry name" value="NO2/SO3_Rdtase_FeS/sirohaem_BS"/>
</dbReference>
<dbReference type="PANTHER" id="PTHR11493">
    <property type="entry name" value="SULFITE REDUCTASE [NADPH] SUBUNIT BETA-RELATED"/>
    <property type="match status" value="1"/>
</dbReference>
<feature type="domain" description="Nitrite/Sulfite reductase ferredoxin-like" evidence="14">
    <location>
        <begin position="79"/>
        <end position="135"/>
    </location>
</feature>
<evidence type="ECO:0000256" key="5">
    <source>
        <dbReference type="ARBA" id="ARBA00022605"/>
    </source>
</evidence>
<keyword evidence="7" id="KW-0479">Metal-binding</keyword>
<dbReference type="SUPFAM" id="SSF55124">
    <property type="entry name" value="Nitrite/Sulfite reductase N-terminal domain-like"/>
    <property type="match status" value="2"/>
</dbReference>
<feature type="domain" description="Nitrite/sulphite reductase 4Fe-4S" evidence="13">
    <location>
        <begin position="175"/>
        <end position="330"/>
    </location>
</feature>
<comment type="caution">
    <text evidence="15">The sequence shown here is derived from an EMBL/GenBank/DDBJ whole genome shotgun (WGS) entry which is preliminary data.</text>
</comment>
<evidence type="ECO:0000259" key="13">
    <source>
        <dbReference type="Pfam" id="PF01077"/>
    </source>
</evidence>
<evidence type="ECO:0000256" key="6">
    <source>
        <dbReference type="ARBA" id="ARBA00022617"/>
    </source>
</evidence>
<dbReference type="PROSITE" id="PS00365">
    <property type="entry name" value="NIR_SIR"/>
    <property type="match status" value="1"/>
</dbReference>
<dbReference type="InterPro" id="IPR045169">
    <property type="entry name" value="NO2/SO3_Rdtase_4Fe4S_prot"/>
</dbReference>
<evidence type="ECO:0000256" key="4">
    <source>
        <dbReference type="ARBA" id="ARBA00022485"/>
    </source>
</evidence>
<keyword evidence="12" id="KW-0198">Cysteine biosynthesis</keyword>
<dbReference type="EMBL" id="JAGUCO010000035">
    <property type="protein sequence ID" value="MBS2101004.1"/>
    <property type="molecule type" value="Genomic_DNA"/>
</dbReference>
<evidence type="ECO:0000313" key="15">
    <source>
        <dbReference type="EMBL" id="MBS2101004.1"/>
    </source>
</evidence>
<dbReference type="Pfam" id="PF03460">
    <property type="entry name" value="NIR_SIR_ferr"/>
    <property type="match status" value="2"/>
</dbReference>
<comment type="cofactor">
    <cofactor evidence="1">
        <name>siroheme</name>
        <dbReference type="ChEBI" id="CHEBI:60052"/>
    </cofactor>
</comment>
<evidence type="ECO:0000256" key="9">
    <source>
        <dbReference type="ARBA" id="ARBA00023002"/>
    </source>
</evidence>
<dbReference type="NCBIfam" id="TIGR02041">
    <property type="entry name" value="CysI"/>
    <property type="match status" value="1"/>
</dbReference>
<feature type="domain" description="Nitrite/Sulfite reductase ferredoxin-like" evidence="14">
    <location>
        <begin position="354"/>
        <end position="418"/>
    </location>
</feature>
<protein>
    <submittedName>
        <fullName evidence="15">NADPH-dependent assimilatory sulfite reductase hemoprotein subunit</fullName>
    </submittedName>
</protein>
<keyword evidence="5" id="KW-0028">Amino-acid biosynthesis</keyword>
<evidence type="ECO:0000256" key="10">
    <source>
        <dbReference type="ARBA" id="ARBA00023004"/>
    </source>
</evidence>
<reference evidence="15 16" key="1">
    <citation type="journal article" date="2015" name="Int. J. Syst. Evol. Microbiol.">
        <title>Carboxylicivirga linearis sp. nov., isolated from a sea cucumber culture pond.</title>
        <authorList>
            <person name="Wang F.Q."/>
            <person name="Zhou Y.X."/>
            <person name="Lin X.Z."/>
            <person name="Chen G.J."/>
            <person name="Du Z.J."/>
        </authorList>
    </citation>
    <scope>NUCLEOTIDE SEQUENCE [LARGE SCALE GENOMIC DNA]</scope>
    <source>
        <strain evidence="15 16">FB218</strain>
    </source>
</reference>
<dbReference type="Pfam" id="PF01077">
    <property type="entry name" value="NIR_SIR"/>
    <property type="match status" value="1"/>
</dbReference>